<keyword evidence="1" id="KW-0808">Transferase</keyword>
<dbReference type="GO" id="GO:0016740">
    <property type="term" value="F:transferase activity"/>
    <property type="evidence" value="ECO:0007669"/>
    <property type="project" value="UniProtKB-KW"/>
</dbReference>
<evidence type="ECO:0000313" key="1">
    <source>
        <dbReference type="EMBL" id="UUO15577.1"/>
    </source>
</evidence>
<keyword evidence="2" id="KW-1185">Reference proteome</keyword>
<dbReference type="Gene3D" id="3.20.170.30">
    <property type="match status" value="1"/>
</dbReference>
<sequence>MKRQYIHLSSNPEIAYQVGQRKAKSPVILTIESGKAHNHNIKFYQGNKVVWLADYIPPQFIFANY</sequence>
<protein>
    <submittedName>
        <fullName evidence="1">RNA 2'-phosphotransferase</fullName>
        <ecNumber evidence="1">2.7.1.-</ecNumber>
    </submittedName>
</protein>
<dbReference type="Proteomes" id="UP001057561">
    <property type="component" value="Chromosome"/>
</dbReference>
<name>A0ABY5LUD3_9CYAN</name>
<dbReference type="InterPro" id="IPR002745">
    <property type="entry name" value="Ptrans_KptA/Tpt1"/>
</dbReference>
<dbReference type="SUPFAM" id="SSF56399">
    <property type="entry name" value="ADP-ribosylation"/>
    <property type="match status" value="1"/>
</dbReference>
<organism evidence="1 2">
    <name type="scientific">Dolichospermum heterosporum TAC447</name>
    <dbReference type="NCBI Taxonomy" id="747523"/>
    <lineage>
        <taxon>Bacteria</taxon>
        <taxon>Bacillati</taxon>
        <taxon>Cyanobacteriota</taxon>
        <taxon>Cyanophyceae</taxon>
        <taxon>Nostocales</taxon>
        <taxon>Aphanizomenonaceae</taxon>
        <taxon>Dolichospermum</taxon>
        <taxon>Dolichospermum heterosporum</taxon>
    </lineage>
</organism>
<proteinExistence type="predicted"/>
<accession>A0ABY5LUD3</accession>
<dbReference type="EC" id="2.7.1.-" evidence="1"/>
<gene>
    <name evidence="1" type="ORF">NG743_00480</name>
</gene>
<dbReference type="Pfam" id="PF01885">
    <property type="entry name" value="PTS_2-RNA"/>
    <property type="match status" value="1"/>
</dbReference>
<dbReference type="EMBL" id="CP099464">
    <property type="protein sequence ID" value="UUO15577.1"/>
    <property type="molecule type" value="Genomic_DNA"/>
</dbReference>
<dbReference type="InterPro" id="IPR042081">
    <property type="entry name" value="RNA_2'-PTrans_C"/>
</dbReference>
<dbReference type="RefSeq" id="WP_035081267.1">
    <property type="nucleotide sequence ID" value="NZ_CP099464.1"/>
</dbReference>
<reference evidence="1" key="1">
    <citation type="submission" date="2022-06" db="EMBL/GenBank/DDBJ databases">
        <title>Nostosin G and Spiroidesin B from the Cyanobacterium Dolichospermum sp. NIES-1697.</title>
        <authorList>
            <person name="Phan C.-S."/>
            <person name="Mehjabin J.J."/>
            <person name="Anas A.R.J."/>
            <person name="Hayasaka M."/>
            <person name="Onoki R."/>
            <person name="Wang J."/>
            <person name="Umezawa T."/>
            <person name="Washio K."/>
            <person name="Morikawa M."/>
            <person name="Okino T."/>
        </authorList>
    </citation>
    <scope>NUCLEOTIDE SEQUENCE</scope>
    <source>
        <strain evidence="1">NIES-1697</strain>
    </source>
</reference>
<evidence type="ECO:0000313" key="2">
    <source>
        <dbReference type="Proteomes" id="UP001057561"/>
    </source>
</evidence>